<dbReference type="GO" id="GO:0106140">
    <property type="term" value="F:P-TEFb complex binding"/>
    <property type="evidence" value="ECO:0007669"/>
    <property type="project" value="TreeGrafter"/>
</dbReference>
<comment type="cofactor">
    <cofactor evidence="1">
        <name>Fe(2+)</name>
        <dbReference type="ChEBI" id="CHEBI:29033"/>
    </cofactor>
</comment>
<feature type="compositionally biased region" description="Acidic residues" evidence="12">
    <location>
        <begin position="441"/>
        <end position="457"/>
    </location>
</feature>
<dbReference type="Proteomes" id="UP001153069">
    <property type="component" value="Unassembled WGS sequence"/>
</dbReference>
<organism evidence="14 15">
    <name type="scientific">Seminavis robusta</name>
    <dbReference type="NCBI Taxonomy" id="568900"/>
    <lineage>
        <taxon>Eukaryota</taxon>
        <taxon>Sar</taxon>
        <taxon>Stramenopiles</taxon>
        <taxon>Ochrophyta</taxon>
        <taxon>Bacillariophyta</taxon>
        <taxon>Bacillariophyceae</taxon>
        <taxon>Bacillariophycidae</taxon>
        <taxon>Naviculales</taxon>
        <taxon>Naviculaceae</taxon>
        <taxon>Seminavis</taxon>
    </lineage>
</organism>
<keyword evidence="10" id="KW-0539">Nucleus</keyword>
<dbReference type="InterPro" id="IPR003347">
    <property type="entry name" value="JmjC_dom"/>
</dbReference>
<keyword evidence="5" id="KW-0223">Dioxygenase</keyword>
<dbReference type="Gene3D" id="1.20.1280.270">
    <property type="match status" value="1"/>
</dbReference>
<evidence type="ECO:0000256" key="11">
    <source>
        <dbReference type="ARBA" id="ARBA00038068"/>
    </source>
</evidence>
<dbReference type="PANTHER" id="PTHR12480">
    <property type="entry name" value="ARGININE DEMETHYLASE AND LYSYL-HYDROXYLASE JMJD"/>
    <property type="match status" value="1"/>
</dbReference>
<comment type="caution">
    <text evidence="14">The sequence shown here is derived from an EMBL/GenBank/DDBJ whole genome shotgun (WGS) entry which is preliminary data.</text>
</comment>
<name>A0A9N8H6C9_9STRA</name>
<comment type="subcellular location">
    <subcellularLocation>
        <location evidence="2">Nucleus</location>
    </subcellularLocation>
</comment>
<dbReference type="GO" id="GO:0005634">
    <property type="term" value="C:nucleus"/>
    <property type="evidence" value="ECO:0007669"/>
    <property type="project" value="UniProtKB-SubCell"/>
</dbReference>
<feature type="compositionally biased region" description="Polar residues" evidence="12">
    <location>
        <begin position="494"/>
        <end position="506"/>
    </location>
</feature>
<dbReference type="Pfam" id="PF02373">
    <property type="entry name" value="JmjC"/>
    <property type="match status" value="1"/>
</dbReference>
<dbReference type="GO" id="GO:0033749">
    <property type="term" value="F:histone H4R3 demethylase activity"/>
    <property type="evidence" value="ECO:0007669"/>
    <property type="project" value="TreeGrafter"/>
</dbReference>
<evidence type="ECO:0000256" key="3">
    <source>
        <dbReference type="ARBA" id="ARBA00022723"/>
    </source>
</evidence>
<keyword evidence="7" id="KW-0408">Iron</keyword>
<evidence type="ECO:0000256" key="10">
    <source>
        <dbReference type="ARBA" id="ARBA00023242"/>
    </source>
</evidence>
<gene>
    <name evidence="14" type="ORF">SEMRO_142_G066370.1</name>
</gene>
<feature type="domain" description="JmjC" evidence="13">
    <location>
        <begin position="182"/>
        <end position="360"/>
    </location>
</feature>
<dbReference type="GO" id="GO:0046872">
    <property type="term" value="F:metal ion binding"/>
    <property type="evidence" value="ECO:0007669"/>
    <property type="project" value="UniProtKB-KW"/>
</dbReference>
<evidence type="ECO:0000313" key="14">
    <source>
        <dbReference type="EMBL" id="CAB9502661.1"/>
    </source>
</evidence>
<evidence type="ECO:0000256" key="9">
    <source>
        <dbReference type="ARBA" id="ARBA00023163"/>
    </source>
</evidence>
<accession>A0A9N8H6C9</accession>
<evidence type="ECO:0000256" key="2">
    <source>
        <dbReference type="ARBA" id="ARBA00004123"/>
    </source>
</evidence>
<evidence type="ECO:0000256" key="1">
    <source>
        <dbReference type="ARBA" id="ARBA00001954"/>
    </source>
</evidence>
<dbReference type="OrthoDB" id="424465at2759"/>
<dbReference type="Gene3D" id="2.60.120.650">
    <property type="entry name" value="Cupin"/>
    <property type="match status" value="1"/>
</dbReference>
<dbReference type="AlphaFoldDB" id="A0A9N8H6C9"/>
<keyword evidence="3" id="KW-0479">Metal-binding</keyword>
<evidence type="ECO:0000259" key="13">
    <source>
        <dbReference type="PROSITE" id="PS51184"/>
    </source>
</evidence>
<keyword evidence="8" id="KW-0805">Transcription regulation</keyword>
<evidence type="ECO:0000256" key="8">
    <source>
        <dbReference type="ARBA" id="ARBA00023015"/>
    </source>
</evidence>
<comment type="similarity">
    <text evidence="11">Belongs to the JMJD6 family.</text>
</comment>
<keyword evidence="6" id="KW-0560">Oxidoreductase</keyword>
<evidence type="ECO:0000256" key="5">
    <source>
        <dbReference type="ARBA" id="ARBA00022964"/>
    </source>
</evidence>
<evidence type="ECO:0000313" key="15">
    <source>
        <dbReference type="Proteomes" id="UP001153069"/>
    </source>
</evidence>
<dbReference type="InterPro" id="IPR050910">
    <property type="entry name" value="JMJD6_ArgDemeth/LysHydrox"/>
</dbReference>
<dbReference type="GO" id="GO:0005737">
    <property type="term" value="C:cytoplasm"/>
    <property type="evidence" value="ECO:0007669"/>
    <property type="project" value="TreeGrafter"/>
</dbReference>
<feature type="region of interest" description="Disordered" evidence="12">
    <location>
        <begin position="406"/>
        <end position="506"/>
    </location>
</feature>
<dbReference type="SMART" id="SM00558">
    <property type="entry name" value="JmjC"/>
    <property type="match status" value="1"/>
</dbReference>
<keyword evidence="9" id="KW-0804">Transcription</keyword>
<evidence type="ECO:0000256" key="6">
    <source>
        <dbReference type="ARBA" id="ARBA00023002"/>
    </source>
</evidence>
<dbReference type="SUPFAM" id="SSF51197">
    <property type="entry name" value="Clavaminate synthase-like"/>
    <property type="match status" value="1"/>
</dbReference>
<proteinExistence type="inferred from homology"/>
<sequence>MGWHTTMRRAKAKHRPELEDWEDDGLFEIFPAFVNSLSEDYEVFIPSQQDDEENGDGSSSNINTINSNARICEEIPAMVDAKTVTPQQFASEYEAKKIPAVIRNIPAGHDGGKEIPQWRALRDWGFFALENDPELRERAFKCGEDDDGNSIKVKLKHFLRYLQNNHDDSPLYIFDSAFEDDKIAKKILRDYKVPSYFKEDLFRLCSERRRPPYRWFLVGPERSGTSVHIDPLDTSAWNTLIHGQKRWVLFPPHVPKSVVKGRDLVRDDEDDEPVHYFMYILPRIKRKAAAACFCNAVLPEGSDYKDFACYEFTQGPGETVFIPNGWWHAVLNLTHTVGITQNFCSSRNFDEVWLKTRVGRKRLAWKWLCQLEIRYPHLANRAKAMNARDKFVMKYDPYVQEMMRNKEAAEEDGREQKRHKREEGEGKDDSDDKSSCSEGGDHDDDNDISNNTNDDDDNVKPSPNGTTGGSRPLYMSSTTPQLSYLDRSWKRSRSTQQTQSRPVSPP</sequence>
<evidence type="ECO:0000256" key="7">
    <source>
        <dbReference type="ARBA" id="ARBA00023004"/>
    </source>
</evidence>
<dbReference type="PANTHER" id="PTHR12480:SF32">
    <property type="entry name" value="BIFUNCTIONAL ARGININE DEMETHYLASE AND LYSYL-HYDROXYLASE JMJD6"/>
    <property type="match status" value="1"/>
</dbReference>
<keyword evidence="4" id="KW-0156">Chromatin regulator</keyword>
<protein>
    <submittedName>
        <fullName evidence="14">Demethylase and lysyl-hydroxylase</fullName>
    </submittedName>
</protein>
<keyword evidence="15" id="KW-1185">Reference proteome</keyword>
<evidence type="ECO:0000256" key="4">
    <source>
        <dbReference type="ARBA" id="ARBA00022853"/>
    </source>
</evidence>
<reference evidence="14" key="1">
    <citation type="submission" date="2020-06" db="EMBL/GenBank/DDBJ databases">
        <authorList>
            <consortium name="Plant Systems Biology data submission"/>
        </authorList>
    </citation>
    <scope>NUCLEOTIDE SEQUENCE</scope>
    <source>
        <strain evidence="14">D6</strain>
    </source>
</reference>
<dbReference type="PROSITE" id="PS51184">
    <property type="entry name" value="JMJC"/>
    <property type="match status" value="1"/>
</dbReference>
<dbReference type="EMBL" id="CAICTM010000141">
    <property type="protein sequence ID" value="CAB9502661.1"/>
    <property type="molecule type" value="Genomic_DNA"/>
</dbReference>
<evidence type="ECO:0000256" key="12">
    <source>
        <dbReference type="SAM" id="MobiDB-lite"/>
    </source>
</evidence>